<evidence type="ECO:0000256" key="4">
    <source>
        <dbReference type="SAM" id="Phobius"/>
    </source>
</evidence>
<evidence type="ECO:0000256" key="3">
    <source>
        <dbReference type="SAM" id="Coils"/>
    </source>
</evidence>
<dbReference type="EMBL" id="BMHT01000005">
    <property type="protein sequence ID" value="GGF17779.1"/>
    <property type="molecule type" value="Genomic_DNA"/>
</dbReference>
<dbReference type="Gene3D" id="3.40.50.300">
    <property type="entry name" value="P-loop containing nucleotide triphosphate hydrolases"/>
    <property type="match status" value="1"/>
</dbReference>
<accession>A0ABQ1UHX0</accession>
<dbReference type="Pfam" id="PF01656">
    <property type="entry name" value="CbiA"/>
    <property type="match status" value="1"/>
</dbReference>
<dbReference type="SUPFAM" id="SSF52540">
    <property type="entry name" value="P-loop containing nucleoside triphosphate hydrolases"/>
    <property type="match status" value="1"/>
</dbReference>
<comment type="caution">
    <text evidence="7">The sequence shown here is derived from an EMBL/GenBank/DDBJ whole genome shotgun (WGS) entry which is preliminary data.</text>
</comment>
<keyword evidence="4" id="KW-0472">Membrane</keyword>
<dbReference type="RefSeq" id="WP_188814985.1">
    <property type="nucleotide sequence ID" value="NZ_BMHT01000005.1"/>
</dbReference>
<dbReference type="InterPro" id="IPR002586">
    <property type="entry name" value="CobQ/CobB/MinD/ParA_Nub-bd_dom"/>
</dbReference>
<organism evidence="7 8">
    <name type="scientific">Hymenobacter cavernae</name>
    <dbReference type="NCBI Taxonomy" id="2044852"/>
    <lineage>
        <taxon>Bacteria</taxon>
        <taxon>Pseudomonadati</taxon>
        <taxon>Bacteroidota</taxon>
        <taxon>Cytophagia</taxon>
        <taxon>Cytophagales</taxon>
        <taxon>Hymenobacteraceae</taxon>
        <taxon>Hymenobacter</taxon>
    </lineage>
</organism>
<dbReference type="InterPro" id="IPR050445">
    <property type="entry name" value="Bact_polysacc_biosynth/exp"/>
</dbReference>
<evidence type="ECO:0000259" key="6">
    <source>
        <dbReference type="Pfam" id="PF13807"/>
    </source>
</evidence>
<keyword evidence="2" id="KW-0067">ATP-binding</keyword>
<keyword evidence="1" id="KW-0547">Nucleotide-binding</keyword>
<reference evidence="8" key="1">
    <citation type="journal article" date="2019" name="Int. J. Syst. Evol. Microbiol.">
        <title>The Global Catalogue of Microorganisms (GCM) 10K type strain sequencing project: providing services to taxonomists for standard genome sequencing and annotation.</title>
        <authorList>
            <consortium name="The Broad Institute Genomics Platform"/>
            <consortium name="The Broad Institute Genome Sequencing Center for Infectious Disease"/>
            <person name="Wu L."/>
            <person name="Ma J."/>
        </authorList>
    </citation>
    <scope>NUCLEOTIDE SEQUENCE [LARGE SCALE GENOMIC DNA]</scope>
    <source>
        <strain evidence="8">CGMCC 1.15197</strain>
    </source>
</reference>
<protein>
    <submittedName>
        <fullName evidence="7">Tyrosine protein kinase</fullName>
    </submittedName>
</protein>
<feature type="transmembrane region" description="Helical" evidence="4">
    <location>
        <begin position="30"/>
        <end position="49"/>
    </location>
</feature>
<feature type="coiled-coil region" evidence="3">
    <location>
        <begin position="279"/>
        <end position="329"/>
    </location>
</feature>
<dbReference type="InterPro" id="IPR027417">
    <property type="entry name" value="P-loop_NTPase"/>
</dbReference>
<evidence type="ECO:0000313" key="8">
    <source>
        <dbReference type="Proteomes" id="UP000632273"/>
    </source>
</evidence>
<keyword evidence="4" id="KW-0812">Transmembrane</keyword>
<dbReference type="CDD" id="cd05387">
    <property type="entry name" value="BY-kinase"/>
    <property type="match status" value="1"/>
</dbReference>
<feature type="transmembrane region" description="Helical" evidence="4">
    <location>
        <begin position="496"/>
        <end position="515"/>
    </location>
</feature>
<keyword evidence="8" id="KW-1185">Reference proteome</keyword>
<dbReference type="NCBIfam" id="TIGR01007">
    <property type="entry name" value="eps_fam"/>
    <property type="match status" value="1"/>
</dbReference>
<feature type="domain" description="Tyrosine-protein kinase G-rich" evidence="6">
    <location>
        <begin position="444"/>
        <end position="518"/>
    </location>
</feature>
<sequence>MAFPDTTSELLPTEAVLPSQPLTWATYRRYWYLFALGLLVALAGAWLYLRYTVPQYSINMTILIKDKKDEPQQRREERFNDPSEAVTSKNIDNEILLLKSTSLMQRVFTNLDMQAAYYVKGRVGKQELYGENLPCRLLISRLDSSAFNKQVLLQVVDGTHFTLSEGEKTPQTYAFGQLLHTPYGEFTVVSTPANLAPFRKHPLLIRFQDRRELASSYAKKLNVSTINKQASLLSLNVTDAVPERGEAVLNKLVEVYNQETVEDKNQLASNTIRFIDDRLKYLESDLTSVEKNVEDFQRKNKVVDVTSQVQQSLQEASGYNKQLADYEIQLEVMNSIEQYINQPTDPNQLIPGTLSVQDPTLSGLITKFNELQLERERMLRTAQADNPVVLTMTDQLTNLRASILENLRSLKSNLTITRRNLQAKSGQFGSRMQQMPTIERGLQEISRQQDLKRDLYLYLLQKREEAALSLAATVSAARVIDAADAGENPVSPQKPAVLAIALMLGLGLPFAFVYVKNMFNDKVQTLQEVAWATGVPVLGELAHNRTREALVISPSTRSPLAEMVRLLRTNLQLATAGSANQVLLVTSSRSGDGKTFVSLNLAASLLLAGKKVVLVNLDLRKPDSLSEAGVTNGLGVSEYLTDETVRVDALVQPSPVVEGLYVIGAGALPENPAELLLSPRVNQMLKVLKESFDHIILDSAPIGQVADAYSVAPYVDATLYVVRYNVTQKAQLQVINKLRSEHTFNQLMVVLNDARPNNLSAYGYGQGYGYPEANKSTKSKKLV</sequence>
<dbReference type="PANTHER" id="PTHR32309:SF13">
    <property type="entry name" value="FERRIC ENTEROBACTIN TRANSPORT PROTEIN FEPE"/>
    <property type="match status" value="1"/>
</dbReference>
<dbReference type="PANTHER" id="PTHR32309">
    <property type="entry name" value="TYROSINE-PROTEIN KINASE"/>
    <property type="match status" value="1"/>
</dbReference>
<keyword evidence="7" id="KW-0808">Transferase</keyword>
<keyword evidence="7" id="KW-0418">Kinase</keyword>
<dbReference type="GO" id="GO:0016301">
    <property type="term" value="F:kinase activity"/>
    <property type="evidence" value="ECO:0007669"/>
    <property type="project" value="UniProtKB-KW"/>
</dbReference>
<dbReference type="InterPro" id="IPR032807">
    <property type="entry name" value="GNVR"/>
</dbReference>
<dbReference type="Pfam" id="PF13807">
    <property type="entry name" value="GNVR"/>
    <property type="match status" value="1"/>
</dbReference>
<evidence type="ECO:0000259" key="5">
    <source>
        <dbReference type="Pfam" id="PF01656"/>
    </source>
</evidence>
<evidence type="ECO:0000256" key="2">
    <source>
        <dbReference type="ARBA" id="ARBA00022840"/>
    </source>
</evidence>
<name>A0ABQ1UHX0_9BACT</name>
<evidence type="ECO:0000313" key="7">
    <source>
        <dbReference type="EMBL" id="GGF17779.1"/>
    </source>
</evidence>
<proteinExistence type="predicted"/>
<gene>
    <name evidence="7" type="ORF">GCM10011383_31520</name>
</gene>
<feature type="domain" description="CobQ/CobB/MinD/ParA nucleotide binding" evidence="5">
    <location>
        <begin position="584"/>
        <end position="758"/>
    </location>
</feature>
<keyword evidence="4" id="KW-1133">Transmembrane helix</keyword>
<dbReference type="Proteomes" id="UP000632273">
    <property type="component" value="Unassembled WGS sequence"/>
</dbReference>
<dbReference type="InterPro" id="IPR005702">
    <property type="entry name" value="Wzc-like_C"/>
</dbReference>
<keyword evidence="3" id="KW-0175">Coiled coil</keyword>
<evidence type="ECO:0000256" key="1">
    <source>
        <dbReference type="ARBA" id="ARBA00022741"/>
    </source>
</evidence>